<evidence type="ECO:0000256" key="3">
    <source>
        <dbReference type="ARBA" id="ARBA00023242"/>
    </source>
</evidence>
<evidence type="ECO:0000259" key="4">
    <source>
        <dbReference type="Pfam" id="PF00249"/>
    </source>
</evidence>
<feature type="domain" description="Myb-like" evidence="4">
    <location>
        <begin position="49"/>
        <end position="96"/>
    </location>
</feature>
<dbReference type="InterPro" id="IPR006447">
    <property type="entry name" value="Myb_dom_plants"/>
</dbReference>
<dbReference type="Proteomes" id="UP001234787">
    <property type="component" value="Unassembled WGS sequence"/>
</dbReference>
<evidence type="ECO:0000313" key="5">
    <source>
        <dbReference type="EMBL" id="GLJ58309.1"/>
    </source>
</evidence>
<organism evidence="5 6">
    <name type="scientific">Cryptomeria japonica</name>
    <name type="common">Japanese cedar</name>
    <name type="synonym">Cupressus japonica</name>
    <dbReference type="NCBI Taxonomy" id="3369"/>
    <lineage>
        <taxon>Eukaryota</taxon>
        <taxon>Viridiplantae</taxon>
        <taxon>Streptophyta</taxon>
        <taxon>Embryophyta</taxon>
        <taxon>Tracheophyta</taxon>
        <taxon>Spermatophyta</taxon>
        <taxon>Pinopsida</taxon>
        <taxon>Pinidae</taxon>
        <taxon>Conifers II</taxon>
        <taxon>Cupressales</taxon>
        <taxon>Cupressaceae</taxon>
        <taxon>Cryptomeria</taxon>
    </lineage>
</organism>
<dbReference type="NCBIfam" id="TIGR01557">
    <property type="entry name" value="myb_SHAQKYF"/>
    <property type="match status" value="1"/>
</dbReference>
<dbReference type="Gene3D" id="1.10.10.60">
    <property type="entry name" value="Homeodomain-like"/>
    <property type="match status" value="1"/>
</dbReference>
<proteinExistence type="predicted"/>
<dbReference type="GO" id="GO:0003700">
    <property type="term" value="F:DNA-binding transcription factor activity"/>
    <property type="evidence" value="ECO:0007669"/>
    <property type="project" value="InterPro"/>
</dbReference>
<dbReference type="PANTHER" id="PTHR31314:SF164">
    <property type="entry name" value="HTH MYB-TYPE DOMAIN-CONTAINING PROTEIN"/>
    <property type="match status" value="1"/>
</dbReference>
<name>A0AAD3NR46_CRYJA</name>
<keyword evidence="6" id="KW-1185">Reference proteome</keyword>
<evidence type="ECO:0000313" key="6">
    <source>
        <dbReference type="Proteomes" id="UP001234787"/>
    </source>
</evidence>
<dbReference type="EMBL" id="BSEH01000329">
    <property type="protein sequence ID" value="GLJ58309.1"/>
    <property type="molecule type" value="Genomic_DNA"/>
</dbReference>
<dbReference type="PANTHER" id="PTHR31314">
    <property type="entry name" value="MYB FAMILY TRANSCRIPTION FACTOR PHL7-LIKE"/>
    <property type="match status" value="1"/>
</dbReference>
<dbReference type="InterPro" id="IPR009057">
    <property type="entry name" value="Homeodomain-like_sf"/>
</dbReference>
<dbReference type="InterPro" id="IPR001005">
    <property type="entry name" value="SANT/Myb"/>
</dbReference>
<dbReference type="Pfam" id="PF00249">
    <property type="entry name" value="Myb_DNA-binding"/>
    <property type="match status" value="1"/>
</dbReference>
<evidence type="ECO:0000256" key="2">
    <source>
        <dbReference type="ARBA" id="ARBA00023163"/>
    </source>
</evidence>
<accession>A0AAD3NR46</accession>
<dbReference type="GO" id="GO:0003677">
    <property type="term" value="F:DNA binding"/>
    <property type="evidence" value="ECO:0007669"/>
    <property type="project" value="InterPro"/>
</dbReference>
<protein>
    <recommendedName>
        <fullName evidence="4">Myb-like domain-containing protein</fullName>
    </recommendedName>
</protein>
<dbReference type="SUPFAM" id="SSF46689">
    <property type="entry name" value="Homeodomain-like"/>
    <property type="match status" value="1"/>
</dbReference>
<dbReference type="AlphaFoldDB" id="A0AAD3NR46"/>
<keyword evidence="1" id="KW-0805">Transcription regulation</keyword>
<comment type="caution">
    <text evidence="5">The sequence shown here is derived from an EMBL/GenBank/DDBJ whole genome shotgun (WGS) entry which is preliminary data.</text>
</comment>
<gene>
    <name evidence="5" type="ORF">SUGI_1431280</name>
</gene>
<evidence type="ECO:0000256" key="1">
    <source>
        <dbReference type="ARBA" id="ARBA00023015"/>
    </source>
</evidence>
<dbReference type="InterPro" id="IPR046955">
    <property type="entry name" value="PHR1-like"/>
</dbReference>
<keyword evidence="2" id="KW-0804">Transcription</keyword>
<reference evidence="5" key="1">
    <citation type="submission" date="2022-12" db="EMBL/GenBank/DDBJ databases">
        <title>Chromosome-Level Genome Assembly of Japanese Cedar (Cryptomeriajaponica D. Don).</title>
        <authorList>
            <person name="Fujino T."/>
            <person name="Yamaguchi K."/>
            <person name="Yokoyama T."/>
            <person name="Hamanaka T."/>
            <person name="Harazono Y."/>
            <person name="Kamada H."/>
            <person name="Kobayashi W."/>
            <person name="Ujino-Ihara T."/>
            <person name="Uchiyama K."/>
            <person name="Matsumoto A."/>
            <person name="Izuno A."/>
            <person name="Tsumura Y."/>
            <person name="Toyoda A."/>
            <person name="Shigenobu S."/>
            <person name="Moriguchi Y."/>
            <person name="Ueno S."/>
            <person name="Kasahara M."/>
        </authorList>
    </citation>
    <scope>NUCLEOTIDE SEQUENCE</scope>
</reference>
<sequence length="147" mass="16807">MENEEGREILIFGKRIRVGGENNGSVSHENGNEKGEKRKYIKSLMPRIRWTSDLHDSFLRAVQQLGGPNKASPKQLVELMGVEGLTHPQVKSHLQRINWVMLFVSYLQENNLQLLLKFRIHVYGGVLILLRSAPSLLDGFHLTFIHP</sequence>
<keyword evidence="3" id="KW-0539">Nucleus</keyword>